<dbReference type="PANTHER" id="PTHR46109">
    <property type="entry name" value="PROTEIN LIN-28"/>
    <property type="match status" value="1"/>
</dbReference>
<dbReference type="EMBL" id="AFYH01103484">
    <property type="status" value="NOT_ANNOTATED_CDS"/>
    <property type="molecule type" value="Genomic_DNA"/>
</dbReference>
<dbReference type="InterPro" id="IPR002059">
    <property type="entry name" value="CSP_DNA-bd"/>
</dbReference>
<dbReference type="Ensembl" id="ENSLACT00000004594.1">
    <property type="protein sequence ID" value="ENSLACP00000004555.1"/>
    <property type="gene ID" value="ENSLACG00000004053.1"/>
</dbReference>
<dbReference type="AlphaFoldDB" id="H3A4I4"/>
<evidence type="ECO:0000259" key="2">
    <source>
        <dbReference type="PROSITE" id="PS51857"/>
    </source>
</evidence>
<evidence type="ECO:0000313" key="4">
    <source>
        <dbReference type="Proteomes" id="UP000008672"/>
    </source>
</evidence>
<evidence type="ECO:0000313" key="3">
    <source>
        <dbReference type="Ensembl" id="ENSLACP00000004555.1"/>
    </source>
</evidence>
<reference evidence="4" key="1">
    <citation type="submission" date="2011-08" db="EMBL/GenBank/DDBJ databases">
        <title>The draft genome of Latimeria chalumnae.</title>
        <authorList>
            <person name="Di Palma F."/>
            <person name="Alfoldi J."/>
            <person name="Johnson J."/>
            <person name="Berlin A."/>
            <person name="Gnerre S."/>
            <person name="Jaffe D."/>
            <person name="MacCallum I."/>
            <person name="Young S."/>
            <person name="Walker B.J."/>
            <person name="Lander E."/>
            <person name="Lindblad-Toh K."/>
        </authorList>
    </citation>
    <scope>NUCLEOTIDE SEQUENCE [LARGE SCALE GENOMIC DNA]</scope>
    <source>
        <strain evidence="4">Wild caught</strain>
    </source>
</reference>
<proteinExistence type="predicted"/>
<dbReference type="InterPro" id="IPR012340">
    <property type="entry name" value="NA-bd_OB-fold"/>
</dbReference>
<protein>
    <submittedName>
        <fullName evidence="3">Lin-28 homolog B</fullName>
    </submittedName>
</protein>
<accession>H3A4I4</accession>
<dbReference type="GO" id="GO:0031054">
    <property type="term" value="P:pre-miRNA processing"/>
    <property type="evidence" value="ECO:0007669"/>
    <property type="project" value="TreeGrafter"/>
</dbReference>
<dbReference type="EMBL" id="AFYH01103483">
    <property type="status" value="NOT_ANNOTATED_CDS"/>
    <property type="molecule type" value="Genomic_DNA"/>
</dbReference>
<evidence type="ECO:0000256" key="1">
    <source>
        <dbReference type="SAM" id="MobiDB-lite"/>
    </source>
</evidence>
<feature type="compositionally biased region" description="Basic and acidic residues" evidence="1">
    <location>
        <begin position="30"/>
        <end position="42"/>
    </location>
</feature>
<reference evidence="3" key="2">
    <citation type="submission" date="2025-08" db="UniProtKB">
        <authorList>
            <consortium name="Ensembl"/>
        </authorList>
    </citation>
    <scope>IDENTIFICATION</scope>
</reference>
<feature type="region of interest" description="Disordered" evidence="1">
    <location>
        <begin position="25"/>
        <end position="52"/>
    </location>
</feature>
<organism evidence="3 4">
    <name type="scientific">Latimeria chalumnae</name>
    <name type="common">Coelacanth</name>
    <dbReference type="NCBI Taxonomy" id="7897"/>
    <lineage>
        <taxon>Eukaryota</taxon>
        <taxon>Metazoa</taxon>
        <taxon>Chordata</taxon>
        <taxon>Craniata</taxon>
        <taxon>Vertebrata</taxon>
        <taxon>Euteleostomi</taxon>
        <taxon>Coelacanthiformes</taxon>
        <taxon>Coelacanthidae</taxon>
        <taxon>Latimeria</taxon>
    </lineage>
</organism>
<feature type="domain" description="CSD" evidence="2">
    <location>
        <begin position="53"/>
        <end position="91"/>
    </location>
</feature>
<dbReference type="GeneTree" id="ENSGT00940000153295"/>
<dbReference type="InterPro" id="IPR051373">
    <property type="entry name" value="Lin-28_RNA-binding"/>
</dbReference>
<dbReference type="GO" id="GO:0005737">
    <property type="term" value="C:cytoplasm"/>
    <property type="evidence" value="ECO:0007669"/>
    <property type="project" value="TreeGrafter"/>
</dbReference>
<dbReference type="EMBL" id="AFYH01103481">
    <property type="status" value="NOT_ANNOTATED_CDS"/>
    <property type="molecule type" value="Genomic_DNA"/>
</dbReference>
<dbReference type="EMBL" id="AFYH01103486">
    <property type="status" value="NOT_ANNOTATED_CDS"/>
    <property type="molecule type" value="Genomic_DNA"/>
</dbReference>
<gene>
    <name evidence="3" type="primary">LIN28B</name>
</gene>
<sequence>CLVSPSPPRALSLILEMGSVLNQQCQRGAGKGDGDEPGKLPEQEEDEESQVLHGAGHCKWFNVRMGFGFISMTSREGSPLDNPVDVFVHQV</sequence>
<dbReference type="Proteomes" id="UP000008672">
    <property type="component" value="Unassembled WGS sequence"/>
</dbReference>
<dbReference type="EMBL" id="AFYH01103482">
    <property type="status" value="NOT_ANNOTATED_CDS"/>
    <property type="molecule type" value="Genomic_DNA"/>
</dbReference>
<dbReference type="EMBL" id="AFYH01103485">
    <property type="status" value="NOT_ANNOTATED_CDS"/>
    <property type="molecule type" value="Genomic_DNA"/>
</dbReference>
<dbReference type="PANTHER" id="PTHR46109:SF3">
    <property type="entry name" value="PROTEIN LIN-28 HOMOLOG B"/>
    <property type="match status" value="1"/>
</dbReference>
<dbReference type="PROSITE" id="PS51857">
    <property type="entry name" value="CSD_2"/>
    <property type="match status" value="1"/>
</dbReference>
<name>H3A4I4_LATCH</name>
<dbReference type="GO" id="GO:0005634">
    <property type="term" value="C:nucleus"/>
    <property type="evidence" value="ECO:0007669"/>
    <property type="project" value="TreeGrafter"/>
</dbReference>
<dbReference type="Gene3D" id="2.40.50.140">
    <property type="entry name" value="Nucleic acid-binding proteins"/>
    <property type="match status" value="1"/>
</dbReference>
<keyword evidence="4" id="KW-1185">Reference proteome</keyword>
<reference evidence="3" key="3">
    <citation type="submission" date="2025-09" db="UniProtKB">
        <authorList>
            <consortium name="Ensembl"/>
        </authorList>
    </citation>
    <scope>IDENTIFICATION</scope>
</reference>
<dbReference type="HOGENOM" id="CLU_2432595_0_0_1"/>
<dbReference type="GO" id="GO:0003729">
    <property type="term" value="F:mRNA binding"/>
    <property type="evidence" value="ECO:0007669"/>
    <property type="project" value="TreeGrafter"/>
</dbReference>